<dbReference type="Pfam" id="PF02397">
    <property type="entry name" value="Bac_transf"/>
    <property type="match status" value="1"/>
</dbReference>
<keyword evidence="5 7" id="KW-1133">Transmembrane helix</keyword>
<dbReference type="AlphaFoldDB" id="A0A3M9M5S5"/>
<feature type="transmembrane region" description="Helical" evidence="7">
    <location>
        <begin position="124"/>
        <end position="142"/>
    </location>
</feature>
<dbReference type="GO" id="GO:0016020">
    <property type="term" value="C:membrane"/>
    <property type="evidence" value="ECO:0007669"/>
    <property type="project" value="UniProtKB-SubCell"/>
</dbReference>
<evidence type="ECO:0000256" key="1">
    <source>
        <dbReference type="ARBA" id="ARBA00004141"/>
    </source>
</evidence>
<dbReference type="EMBL" id="RJJQ01000014">
    <property type="protein sequence ID" value="RNI20924.1"/>
    <property type="molecule type" value="Genomic_DNA"/>
</dbReference>
<sequence>MELAFSADAAPALAARTRRRNPVALLVGVLDVAVIIVAIVLAIVFRFGGIAADVSGFGALDYSLFSVCLGLVWSGALHLAGTYRREIFGVGAEEFRAMWRATFWAFGAVAIVALLAKMSIARGYLAIAFPLGLVLLLAERALMRRWLVRRRAIGDFCERTLIVGTRVEVRYAADAIARNPSAGYQTTLVSVVNSADERFELADGTVVENIGLVDNVATLDGVVDTVIVAGQSAVSPSALRNIGWQLEGTQIGLALASSMTDVAGPRIHRRPVEGLPLMGVESPTYSGGKFLVKRALDIVLSGAALIVLSPIFVVVSVLIYLEDRGPVLFRQVRVGVGGRHFRMTKFRSMVVDAERLRDDLVPDDTSSVLFKMRDDPRITKVGKFIRAYSIDELPQLLDVLVGHMSLVGPRPPLPSEVSQYESHVRRRLNVKPGITGPWQVGGRSNLTWAASVQKDLYYVENWSVMGDLAILARTVQAVLKRDGAH</sequence>
<evidence type="ECO:0000256" key="6">
    <source>
        <dbReference type="ARBA" id="ARBA00023136"/>
    </source>
</evidence>
<proteinExistence type="inferred from homology"/>
<dbReference type="PANTHER" id="PTHR30576">
    <property type="entry name" value="COLANIC BIOSYNTHESIS UDP-GLUCOSE LIPID CARRIER TRANSFERASE"/>
    <property type="match status" value="1"/>
</dbReference>
<name>A0A3M9M5S5_9MICO</name>
<feature type="transmembrane region" description="Helical" evidence="7">
    <location>
        <begin position="101"/>
        <end position="118"/>
    </location>
</feature>
<dbReference type="InterPro" id="IPR003362">
    <property type="entry name" value="Bact_transf"/>
</dbReference>
<evidence type="ECO:0000313" key="9">
    <source>
        <dbReference type="EMBL" id="RNI20924.1"/>
    </source>
</evidence>
<keyword evidence="10" id="KW-1185">Reference proteome</keyword>
<keyword evidence="6 7" id="KW-0472">Membrane</keyword>
<evidence type="ECO:0000259" key="8">
    <source>
        <dbReference type="Pfam" id="PF02397"/>
    </source>
</evidence>
<organism evidence="9 10">
    <name type="scientific">Flexivirga caeni</name>
    <dbReference type="NCBI Taxonomy" id="2294115"/>
    <lineage>
        <taxon>Bacteria</taxon>
        <taxon>Bacillati</taxon>
        <taxon>Actinomycetota</taxon>
        <taxon>Actinomycetes</taxon>
        <taxon>Micrococcales</taxon>
        <taxon>Dermacoccaceae</taxon>
        <taxon>Flexivirga</taxon>
    </lineage>
</organism>
<evidence type="ECO:0000256" key="3">
    <source>
        <dbReference type="ARBA" id="ARBA00022679"/>
    </source>
</evidence>
<dbReference type="OrthoDB" id="9808602at2"/>
<feature type="transmembrane region" description="Helical" evidence="7">
    <location>
        <begin position="59"/>
        <end position="80"/>
    </location>
</feature>
<feature type="transmembrane region" description="Helical" evidence="7">
    <location>
        <begin position="23"/>
        <end position="47"/>
    </location>
</feature>
<evidence type="ECO:0000256" key="5">
    <source>
        <dbReference type="ARBA" id="ARBA00022989"/>
    </source>
</evidence>
<dbReference type="Proteomes" id="UP000271678">
    <property type="component" value="Unassembled WGS sequence"/>
</dbReference>
<feature type="domain" description="Bacterial sugar transferase" evidence="8">
    <location>
        <begin position="293"/>
        <end position="480"/>
    </location>
</feature>
<accession>A0A3M9M5S5</accession>
<protein>
    <submittedName>
        <fullName evidence="9">Sugar transferase</fullName>
    </submittedName>
</protein>
<dbReference type="PANTHER" id="PTHR30576:SF10">
    <property type="entry name" value="SLL5057 PROTEIN"/>
    <property type="match status" value="1"/>
</dbReference>
<dbReference type="InterPro" id="IPR017475">
    <property type="entry name" value="EPS_sugar_tfrase"/>
</dbReference>
<evidence type="ECO:0000256" key="7">
    <source>
        <dbReference type="SAM" id="Phobius"/>
    </source>
</evidence>
<reference evidence="9 10" key="1">
    <citation type="submission" date="2018-11" db="EMBL/GenBank/DDBJ databases">
        <title>Draft genome of Simplicispira Flexivirga sp. BO-16.</title>
        <authorList>
            <person name="Im W.T."/>
        </authorList>
    </citation>
    <scope>NUCLEOTIDE SEQUENCE [LARGE SCALE GENOMIC DNA]</scope>
    <source>
        <strain evidence="9 10">BO-16</strain>
    </source>
</reference>
<dbReference type="NCBIfam" id="TIGR03025">
    <property type="entry name" value="EPS_sugtrans"/>
    <property type="match status" value="1"/>
</dbReference>
<dbReference type="RefSeq" id="WP_123272019.1">
    <property type="nucleotide sequence ID" value="NZ_RJJQ01000014.1"/>
</dbReference>
<comment type="subcellular location">
    <subcellularLocation>
        <location evidence="1">Membrane</location>
        <topology evidence="1">Multi-pass membrane protein</topology>
    </subcellularLocation>
</comment>
<evidence type="ECO:0000256" key="4">
    <source>
        <dbReference type="ARBA" id="ARBA00022692"/>
    </source>
</evidence>
<keyword evidence="3 9" id="KW-0808">Transferase</keyword>
<dbReference type="GO" id="GO:0016780">
    <property type="term" value="F:phosphotransferase activity, for other substituted phosphate groups"/>
    <property type="evidence" value="ECO:0007669"/>
    <property type="project" value="TreeGrafter"/>
</dbReference>
<gene>
    <name evidence="9" type="ORF">EFY87_13595</name>
</gene>
<evidence type="ECO:0000313" key="10">
    <source>
        <dbReference type="Proteomes" id="UP000271678"/>
    </source>
</evidence>
<evidence type="ECO:0000256" key="2">
    <source>
        <dbReference type="ARBA" id="ARBA00006464"/>
    </source>
</evidence>
<feature type="transmembrane region" description="Helical" evidence="7">
    <location>
        <begin position="298"/>
        <end position="321"/>
    </location>
</feature>
<keyword evidence="4 7" id="KW-0812">Transmembrane</keyword>
<comment type="similarity">
    <text evidence="2">Belongs to the bacterial sugar transferase family.</text>
</comment>
<comment type="caution">
    <text evidence="9">The sequence shown here is derived from an EMBL/GenBank/DDBJ whole genome shotgun (WGS) entry which is preliminary data.</text>
</comment>